<feature type="domain" description="Protein kinase" evidence="3">
    <location>
        <begin position="1"/>
        <end position="147"/>
    </location>
</feature>
<dbReference type="Gene3D" id="3.30.200.20">
    <property type="entry name" value="Phosphorylase Kinase, domain 1"/>
    <property type="match status" value="1"/>
</dbReference>
<proteinExistence type="predicted"/>
<dbReference type="PANTHER" id="PTHR24055">
    <property type="entry name" value="MITOGEN-ACTIVATED PROTEIN KINASE"/>
    <property type="match status" value="1"/>
</dbReference>
<protein>
    <recommendedName>
        <fullName evidence="3">Protein kinase domain-containing protein</fullName>
    </recommendedName>
</protein>
<evidence type="ECO:0000259" key="3">
    <source>
        <dbReference type="PROSITE" id="PS50011"/>
    </source>
</evidence>
<evidence type="ECO:0000256" key="1">
    <source>
        <dbReference type="ARBA" id="ARBA00022741"/>
    </source>
</evidence>
<comment type="caution">
    <text evidence="4">The sequence shown here is derived from an EMBL/GenBank/DDBJ whole genome shotgun (WGS) entry which is preliminary data.</text>
</comment>
<keyword evidence="5" id="KW-1185">Reference proteome</keyword>
<evidence type="ECO:0000256" key="2">
    <source>
        <dbReference type="ARBA" id="ARBA00022840"/>
    </source>
</evidence>
<dbReference type="InterPro" id="IPR011009">
    <property type="entry name" value="Kinase-like_dom_sf"/>
</dbReference>
<dbReference type="SUPFAM" id="SSF56112">
    <property type="entry name" value="Protein kinase-like (PK-like)"/>
    <property type="match status" value="1"/>
</dbReference>
<dbReference type="Proteomes" id="UP001280121">
    <property type="component" value="Unassembled WGS sequence"/>
</dbReference>
<dbReference type="EMBL" id="JANJYI010000004">
    <property type="protein sequence ID" value="KAK2651873.1"/>
    <property type="molecule type" value="Genomic_DNA"/>
</dbReference>
<gene>
    <name evidence="4" type="ORF">Ddye_011729</name>
</gene>
<evidence type="ECO:0000313" key="4">
    <source>
        <dbReference type="EMBL" id="KAK2651873.1"/>
    </source>
</evidence>
<dbReference type="InterPro" id="IPR000719">
    <property type="entry name" value="Prot_kinase_dom"/>
</dbReference>
<dbReference type="SMART" id="SM00220">
    <property type="entry name" value="S_TKc"/>
    <property type="match status" value="1"/>
</dbReference>
<dbReference type="Gene3D" id="1.10.510.10">
    <property type="entry name" value="Transferase(Phosphotransferase) domain 1"/>
    <property type="match status" value="1"/>
</dbReference>
<dbReference type="GO" id="GO:0005524">
    <property type="term" value="F:ATP binding"/>
    <property type="evidence" value="ECO:0007669"/>
    <property type="project" value="UniProtKB-KW"/>
</dbReference>
<sequence length="147" mass="17389">ILKHPNIMSLKKVIRERERFILYECNLLQLVRSRAEPFSENEARHWFFQVLQGLHYMYGKGYFHRDLKLENLLGSKGMIKIDDMGSAKVINSSPPFTDYFTTRWYRDPEVILGSVNYSFKVDMWAMGAIMAELLMFKPLFPRRNSSD</sequence>
<evidence type="ECO:0000313" key="5">
    <source>
        <dbReference type="Proteomes" id="UP001280121"/>
    </source>
</evidence>
<name>A0AAD9X307_9ROSI</name>
<dbReference type="InterPro" id="IPR050117">
    <property type="entry name" value="MAPK"/>
</dbReference>
<dbReference type="AlphaFoldDB" id="A0AAD9X307"/>
<keyword evidence="1" id="KW-0547">Nucleotide-binding</keyword>
<accession>A0AAD9X307</accession>
<keyword evidence="2" id="KW-0067">ATP-binding</keyword>
<dbReference type="GO" id="GO:0004672">
    <property type="term" value="F:protein kinase activity"/>
    <property type="evidence" value="ECO:0007669"/>
    <property type="project" value="InterPro"/>
</dbReference>
<reference evidence="4" key="1">
    <citation type="journal article" date="2023" name="Plant J.">
        <title>Genome sequences and population genomics provide insights into the demographic history, inbreeding, and mutation load of two 'living fossil' tree species of Dipteronia.</title>
        <authorList>
            <person name="Feng Y."/>
            <person name="Comes H.P."/>
            <person name="Chen J."/>
            <person name="Zhu S."/>
            <person name="Lu R."/>
            <person name="Zhang X."/>
            <person name="Li P."/>
            <person name="Qiu J."/>
            <person name="Olsen K.M."/>
            <person name="Qiu Y."/>
        </authorList>
    </citation>
    <scope>NUCLEOTIDE SEQUENCE</scope>
    <source>
        <strain evidence="4">KIB01</strain>
    </source>
</reference>
<feature type="non-terminal residue" evidence="4">
    <location>
        <position position="1"/>
    </location>
</feature>
<organism evidence="4 5">
    <name type="scientific">Dipteronia dyeriana</name>
    <dbReference type="NCBI Taxonomy" id="168575"/>
    <lineage>
        <taxon>Eukaryota</taxon>
        <taxon>Viridiplantae</taxon>
        <taxon>Streptophyta</taxon>
        <taxon>Embryophyta</taxon>
        <taxon>Tracheophyta</taxon>
        <taxon>Spermatophyta</taxon>
        <taxon>Magnoliopsida</taxon>
        <taxon>eudicotyledons</taxon>
        <taxon>Gunneridae</taxon>
        <taxon>Pentapetalae</taxon>
        <taxon>rosids</taxon>
        <taxon>malvids</taxon>
        <taxon>Sapindales</taxon>
        <taxon>Sapindaceae</taxon>
        <taxon>Hippocastanoideae</taxon>
        <taxon>Acereae</taxon>
        <taxon>Dipteronia</taxon>
    </lineage>
</organism>
<dbReference type="Pfam" id="PF00069">
    <property type="entry name" value="Pkinase"/>
    <property type="match status" value="1"/>
</dbReference>
<dbReference type="PROSITE" id="PS50011">
    <property type="entry name" value="PROTEIN_KINASE_DOM"/>
    <property type="match status" value="1"/>
</dbReference>